<dbReference type="SUPFAM" id="SSF53067">
    <property type="entry name" value="Actin-like ATPase domain"/>
    <property type="match status" value="1"/>
</dbReference>
<dbReference type="RefSeq" id="WP_194049466.1">
    <property type="nucleotide sequence ID" value="NZ_CP063373.1"/>
</dbReference>
<dbReference type="KEGG" id="sfeu:IM697_22355"/>
<dbReference type="InterPro" id="IPR045079">
    <property type="entry name" value="Oxoprolinase-like"/>
</dbReference>
<sequence length="695" mass="73676">MSGTVRIGVDVGGTFTDLVLHDPRRGLTWPGKLPTTLHAPNEAITAGIDRLLEETSTSPGDVADIVHGTTLVTNTLLERTGAVVGLLTNSGFSDVVEMGRETRFDTTDLHARPAEPLVPRHLRRGVPGRITADGRELEPLDDSAVRTAVEDLVGRGVEALAVALLHSYRNAGHEHRVRDLIARTHPDLPVTLSSAVAPVIGEYERAGTACLNAYVQPLMSRYLDELRADLATMGIDAPLRVMLSGGGITTVEDAKEVPVRLLESGPAAGLIAAAALARTLGEEDVVSFDMGGTTAKIAVVQEGRPRRRHDFEAGRVDKFKPGSGLPVRLTVVDMIEIGSGGGSIAAPDTLGLLKVGPRSAGSVPGPVAYGRGGERPTVTDAGLVLGHLDAETFLGGEMRLHTAEVHKALTREVAAPLGLELTDAAAGIVEVVTENMASATRMHLSEQGRDPADCALLAFGGAGPAHAYGLAKALKMSKVIVPMRAGVMSACGLLTAAPTVDEVRSLPSPLADVDWDQVATLYDAMMTRATGTLGPGDPEPVQVRRSVDMRYLGQGFEIEVDLPAQDLGPSDLVAIHTAFESTYRAAFGRSLHGPAEVVNWRLALRRPGREVSSMQSTYARGRTARRGVRSVHFPGHGVLEATVWDRYELTPGAEMAGPAVFEERETSCSFGPECRIRVTDDLTLVVEFDRTGTAS</sequence>
<evidence type="ECO:0000313" key="4">
    <source>
        <dbReference type="EMBL" id="QOV40884.1"/>
    </source>
</evidence>
<keyword evidence="5" id="KW-1185">Reference proteome</keyword>
<feature type="domain" description="Hydantoinase/oxoprolinase N-terminal" evidence="2">
    <location>
        <begin position="6"/>
        <end position="183"/>
    </location>
</feature>
<dbReference type="Proteomes" id="UP000594205">
    <property type="component" value="Chromosome"/>
</dbReference>
<evidence type="ECO:0000259" key="3">
    <source>
        <dbReference type="Pfam" id="PF19278"/>
    </source>
</evidence>
<dbReference type="InterPro" id="IPR043129">
    <property type="entry name" value="ATPase_NBD"/>
</dbReference>
<evidence type="ECO:0000259" key="1">
    <source>
        <dbReference type="Pfam" id="PF01968"/>
    </source>
</evidence>
<protein>
    <submittedName>
        <fullName evidence="4">Hydantoinase/oxoprolinase family protein</fullName>
    </submittedName>
</protein>
<dbReference type="EMBL" id="CP063373">
    <property type="protein sequence ID" value="QOV40884.1"/>
    <property type="molecule type" value="Genomic_DNA"/>
</dbReference>
<dbReference type="GO" id="GO:0006749">
    <property type="term" value="P:glutathione metabolic process"/>
    <property type="evidence" value="ECO:0007669"/>
    <property type="project" value="TreeGrafter"/>
</dbReference>
<accession>A0A7M2SXH3</accession>
<gene>
    <name evidence="4" type="ORF">IM697_22355</name>
</gene>
<dbReference type="Pfam" id="PF01968">
    <property type="entry name" value="Hydantoinase_A"/>
    <property type="match status" value="1"/>
</dbReference>
<organism evidence="4 5">
    <name type="scientific">Streptomyces ferrugineus</name>
    <dbReference type="NCBI Taxonomy" id="1413221"/>
    <lineage>
        <taxon>Bacteria</taxon>
        <taxon>Bacillati</taxon>
        <taxon>Actinomycetota</taxon>
        <taxon>Actinomycetes</taxon>
        <taxon>Kitasatosporales</taxon>
        <taxon>Streptomycetaceae</taxon>
        <taxon>Streptomyces</taxon>
    </lineage>
</organism>
<dbReference type="GO" id="GO:0017168">
    <property type="term" value="F:5-oxoprolinase (ATP-hydrolyzing) activity"/>
    <property type="evidence" value="ECO:0007669"/>
    <property type="project" value="TreeGrafter"/>
</dbReference>
<dbReference type="InterPro" id="IPR002821">
    <property type="entry name" value="Hydantoinase_A"/>
</dbReference>
<name>A0A7M2SXH3_9ACTN</name>
<dbReference type="Pfam" id="PF05378">
    <property type="entry name" value="Hydant_A_N"/>
    <property type="match status" value="1"/>
</dbReference>
<reference evidence="4 5" key="1">
    <citation type="submission" date="2020-10" db="EMBL/GenBank/DDBJ databases">
        <title>Streptomyces ferrugineus complate genome analysis.</title>
        <authorList>
            <person name="Anwar N."/>
        </authorList>
    </citation>
    <scope>NUCLEOTIDE SEQUENCE [LARGE SCALE GENOMIC DNA]</scope>
    <source>
        <strain evidence="4 5">CCTCC AA2014009</strain>
    </source>
</reference>
<dbReference type="GO" id="GO:0005829">
    <property type="term" value="C:cytosol"/>
    <property type="evidence" value="ECO:0007669"/>
    <property type="project" value="TreeGrafter"/>
</dbReference>
<dbReference type="PANTHER" id="PTHR11365">
    <property type="entry name" value="5-OXOPROLINASE RELATED"/>
    <property type="match status" value="1"/>
</dbReference>
<dbReference type="Pfam" id="PF19278">
    <property type="entry name" value="Hydant_A_C"/>
    <property type="match status" value="1"/>
</dbReference>
<dbReference type="InterPro" id="IPR008040">
    <property type="entry name" value="Hydant_A_N"/>
</dbReference>
<evidence type="ECO:0000259" key="2">
    <source>
        <dbReference type="Pfam" id="PF05378"/>
    </source>
</evidence>
<dbReference type="PANTHER" id="PTHR11365:SF23">
    <property type="entry name" value="HYPOTHETICAL 5-OXOPROLINASE (EUROFUNG)-RELATED"/>
    <property type="match status" value="1"/>
</dbReference>
<dbReference type="AlphaFoldDB" id="A0A7M2SXH3"/>
<feature type="domain" description="Hydantoinase A/oxoprolinase" evidence="1">
    <location>
        <begin position="205"/>
        <end position="499"/>
    </location>
</feature>
<dbReference type="InterPro" id="IPR049517">
    <property type="entry name" value="ACX-like_C"/>
</dbReference>
<evidence type="ECO:0000313" key="5">
    <source>
        <dbReference type="Proteomes" id="UP000594205"/>
    </source>
</evidence>
<proteinExistence type="predicted"/>
<feature type="domain" description="Acetophenone carboxylase-like C-terminal" evidence="3">
    <location>
        <begin position="537"/>
        <end position="667"/>
    </location>
</feature>